<sequence length="44" mass="5173">MTEAPPVDLSRVKFRAPGAWSFGDWINWRTPDGRHDHLRRRAGR</sequence>
<dbReference type="EMBL" id="MN096362">
    <property type="protein sequence ID" value="QDK01954.1"/>
    <property type="molecule type" value="Genomic_DNA"/>
</dbReference>
<keyword evidence="2" id="KW-1185">Reference proteome</keyword>
<dbReference type="Proteomes" id="UP000318687">
    <property type="component" value="Segment"/>
</dbReference>
<gene>
    <name evidence="1" type="primary">74</name>
    <name evidence="1" type="ORF">SEA_VIBAKI_74</name>
</gene>
<evidence type="ECO:0000313" key="1">
    <source>
        <dbReference type="EMBL" id="QDK01954.1"/>
    </source>
</evidence>
<dbReference type="KEGG" id="vg:55813389"/>
<accession>A0A514TZ26</accession>
<dbReference type="GeneID" id="55813389"/>
<proteinExistence type="predicted"/>
<reference evidence="1 2" key="1">
    <citation type="submission" date="2019-06" db="EMBL/GenBank/DDBJ databases">
        <authorList>
            <person name="Alexander J."/>
            <person name="Ertsgaard D.J."/>
            <person name="Fields K.L."/>
            <person name="Fields S.B."/>
            <person name="Humphreys H."/>
            <person name="Kinneman J.E."/>
            <person name="Nelson N.D."/>
            <person name="Olakunle E.K."/>
            <person name="Reimer A.C."/>
            <person name="Robertson C."/>
            <person name="Ross G.V."/>
            <person name="Bonilla J.A."/>
            <person name="Klyczek K."/>
            <person name="Garlena R.A."/>
            <person name="Russell D.A."/>
            <person name="Pope W.H."/>
            <person name="Jacobs-Sera D."/>
            <person name="Hatfull G.F."/>
        </authorList>
    </citation>
    <scope>NUCLEOTIDE SEQUENCE [LARGE SCALE GENOMIC DNA]</scope>
</reference>
<name>A0A514TZ26_9CAUD</name>
<organism evidence="1 2">
    <name type="scientific">Arthrobacter phage Vibaki</name>
    <dbReference type="NCBI Taxonomy" id="2593333"/>
    <lineage>
        <taxon>Viruses</taxon>
        <taxon>Duplodnaviria</taxon>
        <taxon>Heunggongvirae</taxon>
        <taxon>Uroviricota</taxon>
        <taxon>Caudoviricetes</taxon>
        <taxon>Berryhillviridae</taxon>
        <taxon>Vibakivirus</taxon>
        <taxon>Vibakivirus vibaki</taxon>
    </lineage>
</organism>
<dbReference type="RefSeq" id="YP_009884051.1">
    <property type="nucleotide sequence ID" value="NC_049465.1"/>
</dbReference>
<evidence type="ECO:0000313" key="2">
    <source>
        <dbReference type="Proteomes" id="UP000318687"/>
    </source>
</evidence>
<protein>
    <submittedName>
        <fullName evidence="1">Uncharacterized protein</fullName>
    </submittedName>
</protein>